<protein>
    <submittedName>
        <fullName evidence="12">Cation:proton antiporter</fullName>
    </submittedName>
</protein>
<dbReference type="OrthoDB" id="12029at2157"/>
<evidence type="ECO:0000256" key="5">
    <source>
        <dbReference type="ARBA" id="ARBA00022989"/>
    </source>
</evidence>
<evidence type="ECO:0000256" key="2">
    <source>
        <dbReference type="ARBA" id="ARBA00022448"/>
    </source>
</evidence>
<dbReference type="InterPro" id="IPR038770">
    <property type="entry name" value="Na+/solute_symporter_sf"/>
</dbReference>
<dbReference type="PANTHER" id="PTHR43562:SF3">
    <property type="entry name" value="SODIUM ION_PROTON EXCHANGER (EUROFUNG)"/>
    <property type="match status" value="1"/>
</dbReference>
<keyword evidence="6" id="KW-0915">Sodium</keyword>
<keyword evidence="7" id="KW-0406">Ion transport</keyword>
<sequence length="121" mass="12824">MALFLLSANLGWIQGQIIFTEDSLHCLLVAFAGKILGGWLGSVRFMATHTEALVVGIGLCPRGEITLVVGQIGLLAGLITEELFSAFTVVALVSVLVTPALMAWGYRRLAVRGGRRSAGAR</sequence>
<dbReference type="Pfam" id="PF00999">
    <property type="entry name" value="Na_H_Exchanger"/>
    <property type="match status" value="1"/>
</dbReference>
<evidence type="ECO:0000313" key="13">
    <source>
        <dbReference type="Proteomes" id="UP000570823"/>
    </source>
</evidence>
<evidence type="ECO:0000256" key="10">
    <source>
        <dbReference type="SAM" id="Phobius"/>
    </source>
</evidence>
<keyword evidence="13" id="KW-1185">Reference proteome</keyword>
<dbReference type="PANTHER" id="PTHR43562">
    <property type="entry name" value="NAPA-TYPE SODIUM/HYDROGEN ANTIPORTER"/>
    <property type="match status" value="1"/>
</dbReference>
<organism evidence="12 13">
    <name type="scientific">Methanofollis tationis</name>
    <dbReference type="NCBI Taxonomy" id="81417"/>
    <lineage>
        <taxon>Archaea</taxon>
        <taxon>Methanobacteriati</taxon>
        <taxon>Methanobacteriota</taxon>
        <taxon>Stenosarchaea group</taxon>
        <taxon>Methanomicrobia</taxon>
        <taxon>Methanomicrobiales</taxon>
        <taxon>Methanomicrobiaceae</taxon>
        <taxon>Methanofollis</taxon>
    </lineage>
</organism>
<proteinExistence type="predicted"/>
<accession>A0A7K4HM44</accession>
<evidence type="ECO:0000256" key="1">
    <source>
        <dbReference type="ARBA" id="ARBA00004141"/>
    </source>
</evidence>
<keyword evidence="3" id="KW-0050">Antiport</keyword>
<name>A0A7K4HM44_9EURY</name>
<reference evidence="12 13" key="1">
    <citation type="submission" date="2020-06" db="EMBL/GenBank/DDBJ databases">
        <title>Methanofollis fontis sp. nov., a methanogen isolated from marine sediments near a cold seep at Four-Way Closure Ridge offshore southwestern Taiwan.</title>
        <authorList>
            <person name="Chen S.-C."/>
            <person name="Teng N.-H."/>
            <person name="Lin Y.-S."/>
            <person name="Lai M.-C."/>
            <person name="Chen H.-H."/>
            <person name="Wang C.-C."/>
        </authorList>
    </citation>
    <scope>NUCLEOTIDE SEQUENCE [LARGE SCALE GENOMIC DNA]</scope>
    <source>
        <strain evidence="12 13">DSM 2702</strain>
    </source>
</reference>
<evidence type="ECO:0000313" key="12">
    <source>
        <dbReference type="EMBL" id="NVO66314.1"/>
    </source>
</evidence>
<comment type="subcellular location">
    <subcellularLocation>
        <location evidence="1">Membrane</location>
        <topology evidence="1">Multi-pass membrane protein</topology>
    </subcellularLocation>
</comment>
<keyword evidence="8 10" id="KW-0472">Membrane</keyword>
<evidence type="ECO:0000256" key="3">
    <source>
        <dbReference type="ARBA" id="ARBA00022449"/>
    </source>
</evidence>
<keyword evidence="5 10" id="KW-1133">Transmembrane helix</keyword>
<dbReference type="GO" id="GO:0015297">
    <property type="term" value="F:antiporter activity"/>
    <property type="evidence" value="ECO:0007669"/>
    <property type="project" value="UniProtKB-KW"/>
</dbReference>
<dbReference type="Proteomes" id="UP000570823">
    <property type="component" value="Unassembled WGS sequence"/>
</dbReference>
<dbReference type="InterPro" id="IPR006153">
    <property type="entry name" value="Cation/H_exchanger_TM"/>
</dbReference>
<feature type="transmembrane region" description="Helical" evidence="10">
    <location>
        <begin position="83"/>
        <end position="106"/>
    </location>
</feature>
<gene>
    <name evidence="12" type="ORF">HWN36_03070</name>
</gene>
<evidence type="ECO:0000256" key="9">
    <source>
        <dbReference type="ARBA" id="ARBA00023201"/>
    </source>
</evidence>
<feature type="domain" description="Cation/H+ exchanger transmembrane" evidence="11">
    <location>
        <begin position="25"/>
        <end position="101"/>
    </location>
</feature>
<dbReference type="GO" id="GO:0016020">
    <property type="term" value="C:membrane"/>
    <property type="evidence" value="ECO:0007669"/>
    <property type="project" value="UniProtKB-SubCell"/>
</dbReference>
<keyword evidence="4 10" id="KW-0812">Transmembrane</keyword>
<evidence type="ECO:0000256" key="4">
    <source>
        <dbReference type="ARBA" id="ARBA00022692"/>
    </source>
</evidence>
<dbReference type="Gene3D" id="1.20.1530.20">
    <property type="match status" value="1"/>
</dbReference>
<dbReference type="GO" id="GO:1902600">
    <property type="term" value="P:proton transmembrane transport"/>
    <property type="evidence" value="ECO:0007669"/>
    <property type="project" value="InterPro"/>
</dbReference>
<evidence type="ECO:0000256" key="6">
    <source>
        <dbReference type="ARBA" id="ARBA00023053"/>
    </source>
</evidence>
<dbReference type="AlphaFoldDB" id="A0A7K4HM44"/>
<evidence type="ECO:0000256" key="7">
    <source>
        <dbReference type="ARBA" id="ARBA00023065"/>
    </source>
</evidence>
<comment type="caution">
    <text evidence="12">The sequence shown here is derived from an EMBL/GenBank/DDBJ whole genome shotgun (WGS) entry which is preliminary data.</text>
</comment>
<evidence type="ECO:0000256" key="8">
    <source>
        <dbReference type="ARBA" id="ARBA00023136"/>
    </source>
</evidence>
<dbReference type="RefSeq" id="WP_176788019.1">
    <property type="nucleotide sequence ID" value="NZ_JABXWR010000001.1"/>
</dbReference>
<keyword evidence="9" id="KW-0739">Sodium transport</keyword>
<keyword evidence="2" id="KW-0813">Transport</keyword>
<dbReference type="EMBL" id="JABXWR010000001">
    <property type="protein sequence ID" value="NVO66314.1"/>
    <property type="molecule type" value="Genomic_DNA"/>
</dbReference>
<evidence type="ECO:0000259" key="11">
    <source>
        <dbReference type="Pfam" id="PF00999"/>
    </source>
</evidence>
<dbReference type="GO" id="GO:0006814">
    <property type="term" value="P:sodium ion transport"/>
    <property type="evidence" value="ECO:0007669"/>
    <property type="project" value="UniProtKB-KW"/>
</dbReference>